<reference evidence="1 2" key="1">
    <citation type="submission" date="2019-02" db="EMBL/GenBank/DDBJ databases">
        <title>Genome sequencing of Clostridium botulinum clinical isolates.</title>
        <authorList>
            <person name="Brunt J."/>
            <person name="Van Vliet A.H.M."/>
            <person name="Stringer S.C."/>
            <person name="Grant K.A."/>
            <person name="Carter A.C."/>
            <person name="Peck M.W."/>
        </authorList>
    </citation>
    <scope>NUCLEOTIDE SEQUENCE [LARGE SCALE GENOMIC DNA]</scope>
    <source>
        <strain evidence="1 2">H113700579</strain>
    </source>
</reference>
<evidence type="ECO:0000313" key="2">
    <source>
        <dbReference type="Proteomes" id="UP000472355"/>
    </source>
</evidence>
<dbReference type="RefSeq" id="WP_017825853.1">
    <property type="nucleotide sequence ID" value="NZ_JACBBU010000005.1"/>
</dbReference>
<gene>
    <name evidence="1" type="ORF">EXM65_02775</name>
</gene>
<name>A0A6B4QPV9_CLOBO</name>
<protein>
    <submittedName>
        <fullName evidence="1">DUF4176 domain-containing protein</fullName>
    </submittedName>
</protein>
<proteinExistence type="predicted"/>
<accession>A0A6B4QPV9</accession>
<comment type="caution">
    <text evidence="1">The sequence shown here is derived from an EMBL/GenBank/DDBJ whole genome shotgun (WGS) entry which is preliminary data.</text>
</comment>
<dbReference type="Pfam" id="PF13780">
    <property type="entry name" value="DUF4176"/>
    <property type="match status" value="1"/>
</dbReference>
<organism evidence="1 2">
    <name type="scientific">Clostridium botulinum</name>
    <dbReference type="NCBI Taxonomy" id="1491"/>
    <lineage>
        <taxon>Bacteria</taxon>
        <taxon>Bacillati</taxon>
        <taxon>Bacillota</taxon>
        <taxon>Clostridia</taxon>
        <taxon>Eubacteriales</taxon>
        <taxon>Clostridiaceae</taxon>
        <taxon>Clostridium</taxon>
    </lineage>
</organism>
<dbReference type="Proteomes" id="UP000472355">
    <property type="component" value="Unassembled WGS sequence"/>
</dbReference>
<sequence length="91" mass="10543">MKILLPIGSVVLLKNSDKKLMITGRLQRKAGDITLTEYDYSSCIYPQGNLEPNSSFLFNHEHIQRIYFIGFQDEEELEFNKKLSAYINKNA</sequence>
<dbReference type="AlphaFoldDB" id="A0A6B4QPV9"/>
<evidence type="ECO:0000313" key="1">
    <source>
        <dbReference type="EMBL" id="NFA41529.1"/>
    </source>
</evidence>
<dbReference type="InterPro" id="IPR025233">
    <property type="entry name" value="DUF4176"/>
</dbReference>
<dbReference type="EMBL" id="SGKU01000004">
    <property type="protein sequence ID" value="NFA41529.1"/>
    <property type="molecule type" value="Genomic_DNA"/>
</dbReference>